<dbReference type="EMBL" id="CP061169">
    <property type="protein sequence ID" value="QPZ37860.1"/>
    <property type="molecule type" value="Genomic_DNA"/>
</dbReference>
<evidence type="ECO:0000313" key="1">
    <source>
        <dbReference type="EMBL" id="QPZ37860.1"/>
    </source>
</evidence>
<dbReference type="Proteomes" id="UP000662814">
    <property type="component" value="Chromosome"/>
</dbReference>
<reference evidence="1 2" key="1">
    <citation type="submission" date="2020-12" db="EMBL/GenBank/DDBJ databases">
        <title>Microbacterium sp. HY060.</title>
        <authorList>
            <person name="Zhou J."/>
        </authorList>
    </citation>
    <scope>NUCLEOTIDE SEQUENCE [LARGE SCALE GENOMIC DNA]</scope>
    <source>
        <strain evidence="1 2">HY60</strain>
    </source>
</reference>
<sequence>MTMPHKNSEFLYESYVHLPYVDEWEREAITDELLDICEPLSETRESAGAGMLSFNEPHINALFDVVPLVESLLKVEPNHVPLFHAAELVMVCNFPSLAEAVALQIAFGREIGVENRRRWLSLITEAKIHEMSVDDYVLELTNRSDFACDRVSRLFRGDEKQSPVGERLRLGIALLRRVIALVPTPYRAGLLCALAWLQWANGKRAISLVYLEEAARLEPDHTLVFGLTVHFSSRKPAWIPVR</sequence>
<name>A0ABX6YHK1_9MICO</name>
<dbReference type="InterPro" id="IPR025447">
    <property type="entry name" value="DUF4192"/>
</dbReference>
<proteinExistence type="predicted"/>
<gene>
    <name evidence="1" type="ORF">HCR76_13735</name>
</gene>
<dbReference type="RefSeq" id="WP_166991573.1">
    <property type="nucleotide sequence ID" value="NZ_CP061169.1"/>
</dbReference>
<dbReference type="Pfam" id="PF13830">
    <property type="entry name" value="DUF4192"/>
    <property type="match status" value="1"/>
</dbReference>
<organism evidence="1 2">
    <name type="scientific">Paramicrobacterium chengjingii</name>
    <dbReference type="NCBI Taxonomy" id="2769067"/>
    <lineage>
        <taxon>Bacteria</taxon>
        <taxon>Bacillati</taxon>
        <taxon>Actinomycetota</taxon>
        <taxon>Actinomycetes</taxon>
        <taxon>Micrococcales</taxon>
        <taxon>Microbacteriaceae</taxon>
        <taxon>Paramicrobacterium</taxon>
    </lineage>
</organism>
<keyword evidence="2" id="KW-1185">Reference proteome</keyword>
<protein>
    <submittedName>
        <fullName evidence="1">DUF4192 family protein</fullName>
    </submittedName>
</protein>
<evidence type="ECO:0000313" key="2">
    <source>
        <dbReference type="Proteomes" id="UP000662814"/>
    </source>
</evidence>
<accession>A0ABX6YHK1</accession>